<dbReference type="PaxDb" id="55529-EKX38136"/>
<dbReference type="PANTHER" id="PTHR14790">
    <property type="entry name" value="RECQ-MEDIATED GENOME INSTABILITY PROTEIN 1 RMI1"/>
    <property type="match status" value="1"/>
</dbReference>
<dbReference type="GO" id="GO:0000712">
    <property type="term" value="P:resolution of meiotic recombination intermediates"/>
    <property type="evidence" value="ECO:0007669"/>
    <property type="project" value="TreeGrafter"/>
</dbReference>
<comment type="similarity">
    <text evidence="1">Belongs to the RMI1 family.</text>
</comment>
<feature type="compositionally biased region" description="Polar residues" evidence="3">
    <location>
        <begin position="184"/>
        <end position="198"/>
    </location>
</feature>
<evidence type="ECO:0000313" key="5">
    <source>
        <dbReference type="EMBL" id="EKX38136.1"/>
    </source>
</evidence>
<dbReference type="Pfam" id="PF08585">
    <property type="entry name" value="RMI1_N_C"/>
    <property type="match status" value="1"/>
</dbReference>
<dbReference type="GO" id="GO:0000724">
    <property type="term" value="P:double-strand break repair via homologous recombination"/>
    <property type="evidence" value="ECO:0007669"/>
    <property type="project" value="TreeGrafter"/>
</dbReference>
<keyword evidence="7" id="KW-1185">Reference proteome</keyword>
<feature type="compositionally biased region" description="Acidic residues" evidence="3">
    <location>
        <begin position="335"/>
        <end position="347"/>
    </location>
</feature>
<dbReference type="KEGG" id="gtt:GUITHDRAFT_115689"/>
<sequence length="353" mass="37793">MLYDSDLKRFGSGSLPEAVNRMDGESVKGPIVVQLTKCVNVSEPSHSQHAASRNTLLLYSFTDGKRECVALQMEPIKGLGLETPPGTKLKIHNVNVKSGVLLLGSGCCTVLGGVVQSLKEEWETSKKYGNSARKMMIQDAAKKAQSEDFEPPPKFESLDAGRNRQQESRNNASANAPRKESAKTKNANDAPSNTPRQKSGQEHKGQVEARIPPSNSAGQQKGGRAGKEQPEPINAPSTAGGQPKGGRPGRQEVDQTPSNEAAGGLNLNLKELRDSQPPRQAEFDEEERVRAAEARLQAMTLNSSKSGAVQPLVAAQNNQQGIMESLKKLQAAEEGATEGDEAVEEEGGGINHE</sequence>
<organism evidence="5">
    <name type="scientific">Guillardia theta (strain CCMP2712)</name>
    <name type="common">Cryptophyte</name>
    <dbReference type="NCBI Taxonomy" id="905079"/>
    <lineage>
        <taxon>Eukaryota</taxon>
        <taxon>Cryptophyceae</taxon>
        <taxon>Pyrenomonadales</taxon>
        <taxon>Geminigeraceae</taxon>
        <taxon>Guillardia</taxon>
    </lineage>
</organism>
<gene>
    <name evidence="5" type="ORF">GUITHDRAFT_115689</name>
</gene>
<name>L1IPC1_GUITC</name>
<dbReference type="EMBL" id="JH993051">
    <property type="protein sequence ID" value="EKX38136.1"/>
    <property type="molecule type" value="Genomic_DNA"/>
</dbReference>
<dbReference type="AlphaFoldDB" id="L1IPC1"/>
<dbReference type="GeneID" id="17294878"/>
<feature type="domain" description="RecQ mediated genome instability protein 1 OB-fold" evidence="4">
    <location>
        <begin position="54"/>
        <end position="124"/>
    </location>
</feature>
<reference evidence="6" key="3">
    <citation type="submission" date="2015-06" db="UniProtKB">
        <authorList>
            <consortium name="EnsemblProtists"/>
        </authorList>
    </citation>
    <scope>IDENTIFICATION</scope>
</reference>
<reference evidence="5 7" key="1">
    <citation type="journal article" date="2012" name="Nature">
        <title>Algal genomes reveal evolutionary mosaicism and the fate of nucleomorphs.</title>
        <authorList>
            <consortium name="DOE Joint Genome Institute"/>
            <person name="Curtis B.A."/>
            <person name="Tanifuji G."/>
            <person name="Burki F."/>
            <person name="Gruber A."/>
            <person name="Irimia M."/>
            <person name="Maruyama S."/>
            <person name="Arias M.C."/>
            <person name="Ball S.G."/>
            <person name="Gile G.H."/>
            <person name="Hirakawa Y."/>
            <person name="Hopkins J.F."/>
            <person name="Kuo A."/>
            <person name="Rensing S.A."/>
            <person name="Schmutz J."/>
            <person name="Symeonidi A."/>
            <person name="Elias M."/>
            <person name="Eveleigh R.J."/>
            <person name="Herman E.K."/>
            <person name="Klute M.J."/>
            <person name="Nakayama T."/>
            <person name="Obornik M."/>
            <person name="Reyes-Prieto A."/>
            <person name="Armbrust E.V."/>
            <person name="Aves S.J."/>
            <person name="Beiko R.G."/>
            <person name="Coutinho P."/>
            <person name="Dacks J.B."/>
            <person name="Durnford D.G."/>
            <person name="Fast N.M."/>
            <person name="Green B.R."/>
            <person name="Grisdale C.J."/>
            <person name="Hempel F."/>
            <person name="Henrissat B."/>
            <person name="Hoppner M.P."/>
            <person name="Ishida K."/>
            <person name="Kim E."/>
            <person name="Koreny L."/>
            <person name="Kroth P.G."/>
            <person name="Liu Y."/>
            <person name="Malik S.B."/>
            <person name="Maier U.G."/>
            <person name="McRose D."/>
            <person name="Mock T."/>
            <person name="Neilson J.A."/>
            <person name="Onodera N.T."/>
            <person name="Poole A.M."/>
            <person name="Pritham E.J."/>
            <person name="Richards T.A."/>
            <person name="Rocap G."/>
            <person name="Roy S.W."/>
            <person name="Sarai C."/>
            <person name="Schaack S."/>
            <person name="Shirato S."/>
            <person name="Slamovits C.H."/>
            <person name="Spencer D.F."/>
            <person name="Suzuki S."/>
            <person name="Worden A.Z."/>
            <person name="Zauner S."/>
            <person name="Barry K."/>
            <person name="Bell C."/>
            <person name="Bharti A.K."/>
            <person name="Crow J.A."/>
            <person name="Grimwood J."/>
            <person name="Kramer R."/>
            <person name="Lindquist E."/>
            <person name="Lucas S."/>
            <person name="Salamov A."/>
            <person name="McFadden G.I."/>
            <person name="Lane C.E."/>
            <person name="Keeling P.J."/>
            <person name="Gray M.W."/>
            <person name="Grigoriev I.V."/>
            <person name="Archibald J.M."/>
        </authorList>
    </citation>
    <scope>NUCLEOTIDE SEQUENCE</scope>
    <source>
        <strain evidence="5 7">CCMP2712</strain>
    </source>
</reference>
<dbReference type="InterPro" id="IPR042470">
    <property type="entry name" value="RMI1_N_C_sf"/>
</dbReference>
<evidence type="ECO:0000313" key="6">
    <source>
        <dbReference type="EnsemblProtists" id="EKX38136"/>
    </source>
</evidence>
<evidence type="ECO:0000259" key="4">
    <source>
        <dbReference type="Pfam" id="PF08585"/>
    </source>
</evidence>
<evidence type="ECO:0000256" key="2">
    <source>
        <dbReference type="ARBA" id="ARBA00018987"/>
    </source>
</evidence>
<dbReference type="HOGENOM" id="CLU_786315_0_0_1"/>
<dbReference type="GO" id="GO:0016604">
    <property type="term" value="C:nuclear body"/>
    <property type="evidence" value="ECO:0007669"/>
    <property type="project" value="TreeGrafter"/>
</dbReference>
<dbReference type="RefSeq" id="XP_005825116.1">
    <property type="nucleotide sequence ID" value="XM_005825059.1"/>
</dbReference>
<evidence type="ECO:0000256" key="1">
    <source>
        <dbReference type="ARBA" id="ARBA00006395"/>
    </source>
</evidence>
<proteinExistence type="inferred from homology"/>
<dbReference type="PANTHER" id="PTHR14790:SF15">
    <property type="entry name" value="RECQ-MEDIATED GENOME INSTABILITY PROTEIN 1"/>
    <property type="match status" value="1"/>
</dbReference>
<dbReference type="eggNOG" id="KOG3683">
    <property type="taxonomic scope" value="Eukaryota"/>
</dbReference>
<dbReference type="OrthoDB" id="434939at2759"/>
<reference evidence="7" key="2">
    <citation type="submission" date="2012-11" db="EMBL/GenBank/DDBJ databases">
        <authorList>
            <person name="Kuo A."/>
            <person name="Curtis B.A."/>
            <person name="Tanifuji G."/>
            <person name="Burki F."/>
            <person name="Gruber A."/>
            <person name="Irimia M."/>
            <person name="Maruyama S."/>
            <person name="Arias M.C."/>
            <person name="Ball S.G."/>
            <person name="Gile G.H."/>
            <person name="Hirakawa Y."/>
            <person name="Hopkins J.F."/>
            <person name="Rensing S.A."/>
            <person name="Schmutz J."/>
            <person name="Symeonidi A."/>
            <person name="Elias M."/>
            <person name="Eveleigh R.J."/>
            <person name="Herman E.K."/>
            <person name="Klute M.J."/>
            <person name="Nakayama T."/>
            <person name="Obornik M."/>
            <person name="Reyes-Prieto A."/>
            <person name="Armbrust E.V."/>
            <person name="Aves S.J."/>
            <person name="Beiko R.G."/>
            <person name="Coutinho P."/>
            <person name="Dacks J.B."/>
            <person name="Durnford D.G."/>
            <person name="Fast N.M."/>
            <person name="Green B.R."/>
            <person name="Grisdale C."/>
            <person name="Hempe F."/>
            <person name="Henrissat B."/>
            <person name="Hoppner M.P."/>
            <person name="Ishida K.-I."/>
            <person name="Kim E."/>
            <person name="Koreny L."/>
            <person name="Kroth P.G."/>
            <person name="Liu Y."/>
            <person name="Malik S.-B."/>
            <person name="Maier U.G."/>
            <person name="McRose D."/>
            <person name="Mock T."/>
            <person name="Neilson J.A."/>
            <person name="Onodera N.T."/>
            <person name="Poole A.M."/>
            <person name="Pritham E.J."/>
            <person name="Richards T.A."/>
            <person name="Rocap G."/>
            <person name="Roy S.W."/>
            <person name="Sarai C."/>
            <person name="Schaack S."/>
            <person name="Shirato S."/>
            <person name="Slamovits C.H."/>
            <person name="Spencer D.F."/>
            <person name="Suzuki S."/>
            <person name="Worden A.Z."/>
            <person name="Zauner S."/>
            <person name="Barry K."/>
            <person name="Bell C."/>
            <person name="Bharti A.K."/>
            <person name="Crow J.A."/>
            <person name="Grimwood J."/>
            <person name="Kramer R."/>
            <person name="Lindquist E."/>
            <person name="Lucas S."/>
            <person name="Salamov A."/>
            <person name="McFadden G.I."/>
            <person name="Lane C.E."/>
            <person name="Keeling P.J."/>
            <person name="Gray M.W."/>
            <person name="Grigoriev I.V."/>
            <person name="Archibald J.M."/>
        </authorList>
    </citation>
    <scope>NUCLEOTIDE SEQUENCE</scope>
    <source>
        <strain evidence="7">CCMP2712</strain>
    </source>
</reference>
<dbReference type="STRING" id="905079.L1IPC1"/>
<evidence type="ECO:0000256" key="3">
    <source>
        <dbReference type="SAM" id="MobiDB-lite"/>
    </source>
</evidence>
<dbReference type="Gene3D" id="2.40.50.770">
    <property type="entry name" value="RecQ-mediated genome instability protein Rmi1, C-terminal domain"/>
    <property type="match status" value="1"/>
</dbReference>
<dbReference type="InterPro" id="IPR013894">
    <property type="entry name" value="RMI1_OB"/>
</dbReference>
<feature type="region of interest" description="Disordered" evidence="3">
    <location>
        <begin position="328"/>
        <end position="353"/>
    </location>
</feature>
<evidence type="ECO:0000313" key="7">
    <source>
        <dbReference type="Proteomes" id="UP000011087"/>
    </source>
</evidence>
<dbReference type="GO" id="GO:0031422">
    <property type="term" value="C:RecQ family helicase-topoisomerase III complex"/>
    <property type="evidence" value="ECO:0007669"/>
    <property type="project" value="TreeGrafter"/>
</dbReference>
<dbReference type="EnsemblProtists" id="EKX38136">
    <property type="protein sequence ID" value="EKX38136"/>
    <property type="gene ID" value="GUITHDRAFT_115689"/>
</dbReference>
<feature type="region of interest" description="Disordered" evidence="3">
    <location>
        <begin position="138"/>
        <end position="289"/>
    </location>
</feature>
<dbReference type="Proteomes" id="UP000011087">
    <property type="component" value="Unassembled WGS sequence"/>
</dbReference>
<feature type="compositionally biased region" description="Basic and acidic residues" evidence="3">
    <location>
        <begin position="140"/>
        <end position="167"/>
    </location>
</feature>
<accession>L1IPC1</accession>
<protein>
    <recommendedName>
        <fullName evidence="2">RecQ-mediated genome instability protein 1</fullName>
    </recommendedName>
</protein>